<keyword evidence="6" id="KW-0408">Iron</keyword>
<dbReference type="InterPro" id="IPR005123">
    <property type="entry name" value="Oxoglu/Fe-dep_dioxygenase_dom"/>
</dbReference>
<proteinExistence type="predicted"/>
<dbReference type="PANTHER" id="PTHR10869">
    <property type="entry name" value="PROLYL 4-HYDROXYLASE ALPHA SUBUNIT"/>
    <property type="match status" value="1"/>
</dbReference>
<dbReference type="Pfam" id="PF13640">
    <property type="entry name" value="2OG-FeII_Oxy_3"/>
    <property type="match status" value="1"/>
</dbReference>
<sequence length="1091" mass="118172">MSNFPAVLLVCLVMLARQAGALNCYTYNAMSFNGNGTSQDCGAMTHCVKYVELNNGQSTYVKECADNSNKCTDVQSMTTGTIESCSVCSAELCNFDVPAAPPARANSGGIDAVLGRRKRLFNSTTTGGRPVGACSDWRPVVAGRCRRMAGSERRSRRATMSSSPARASRLFLIVWAEKPQSSGSLLPRVTRRGCFFGLMYTFLPGWILRSSCTTVASSRAHLLVEPGHLHHPGASLSLVDVVEPHADPPFQVHQVLAAGVEVLELVQHPPGRLVRVVQSAMVGRRRGSVGTFIVRSWLVNGEHGRCGGWRLPAAHLGLLGLLSGQLALALHLVPVEHGAGPVGVDQRAAGRYKVRHVRVSHVEVALFVGLLSATLLGPVRLQNPVAEVANQWHLLVESSGDPRHQLSLGFASQNLQRLRLVPLVQDQPLKVLRVQNKDLGWLNADNGLGVGAQVHSVLNVADHLAWPDQGDFDVPLRLPVLGGRVASAADRLVPELLVPARLRPLVCRVPPALTEADNVLPVLGPVQFFLFSASRVAAVVDQHLRLSWIVRHRLRVDVNTDFADKQYLPGLIFNGHFVRNQPTSSFSSESCRCTGGLLMHSTICSSDMAEIQSEQPPHYHSMAELVRAHLPEVGSASAMDEAAQDELEQILSNPFYLMSTSPTALRIEGLRALLTLHKFHRRPRGLPGRLWPAVTAEQLAGDTALAKQLGLEAMRLARERLTGGRGHHLLQDFGVFRDWLHFCRGNGWLSEREAAVNSAAAADAVAMATAEAGESLDPDLDQATSADGNSVFIDSCSGALAPPPTSGSNLLRCRLIGALPSARLEEAAPDNRLLLLRGAISQREARHLIRLARQTPHGLAAAGIADPRRGGGGGNIKEHLRLAGFRRLADVDDPLVARLTRRLARQLGLEDRVREDLQVVNYGPAGYYQAHYDAFVGRGGNETSRAGDRIATALIYLSDVPAGGHTVFPFLGARIRPVSGDIVFWRNLKPDGQLDELTYHGACPVVYGSKKALLGILLTFLEKKLNFTSLSTVGGFRSVTTALSVSRENSAMQFLLMPRSNSPTCLPPSKIRNQKSEPSPLPMAENLEIKF</sequence>
<evidence type="ECO:0000256" key="4">
    <source>
        <dbReference type="ARBA" id="ARBA00022964"/>
    </source>
</evidence>
<evidence type="ECO:0000313" key="9">
    <source>
        <dbReference type="Proteomes" id="UP000095280"/>
    </source>
</evidence>
<dbReference type="PROSITE" id="PS51471">
    <property type="entry name" value="FE2OG_OXY"/>
    <property type="match status" value="1"/>
</dbReference>
<evidence type="ECO:0000256" key="1">
    <source>
        <dbReference type="ARBA" id="ARBA00001961"/>
    </source>
</evidence>
<dbReference type="AlphaFoldDB" id="A0A1I8IMM4"/>
<feature type="chain" id="PRO_5009321070" evidence="7">
    <location>
        <begin position="22"/>
        <end position="1091"/>
    </location>
</feature>
<evidence type="ECO:0000256" key="7">
    <source>
        <dbReference type="SAM" id="SignalP"/>
    </source>
</evidence>
<dbReference type="InterPro" id="IPR045054">
    <property type="entry name" value="P4HA-like"/>
</dbReference>
<dbReference type="InterPro" id="IPR006620">
    <property type="entry name" value="Pro_4_hyd_alph"/>
</dbReference>
<feature type="domain" description="Fe2OG dioxygenase" evidence="8">
    <location>
        <begin position="913"/>
        <end position="1023"/>
    </location>
</feature>
<dbReference type="GO" id="GO:0031418">
    <property type="term" value="F:L-ascorbic acid binding"/>
    <property type="evidence" value="ECO:0007669"/>
    <property type="project" value="UniProtKB-KW"/>
</dbReference>
<dbReference type="GO" id="GO:0005783">
    <property type="term" value="C:endoplasmic reticulum"/>
    <property type="evidence" value="ECO:0007669"/>
    <property type="project" value="TreeGrafter"/>
</dbReference>
<reference evidence="10" key="1">
    <citation type="submission" date="2016-11" db="UniProtKB">
        <authorList>
            <consortium name="WormBaseParasite"/>
        </authorList>
    </citation>
    <scope>IDENTIFICATION</scope>
</reference>
<evidence type="ECO:0000256" key="6">
    <source>
        <dbReference type="ARBA" id="ARBA00023004"/>
    </source>
</evidence>
<keyword evidence="4" id="KW-0223">Dioxygenase</keyword>
<keyword evidence="2" id="KW-0479">Metal-binding</keyword>
<dbReference type="Proteomes" id="UP000095280">
    <property type="component" value="Unplaced"/>
</dbReference>
<dbReference type="WBParaSite" id="maker-uti_cns_0014503-snap-gene-0.2-mRNA-1">
    <property type="protein sequence ID" value="maker-uti_cns_0014503-snap-gene-0.2-mRNA-1"/>
    <property type="gene ID" value="maker-uti_cns_0014503-snap-gene-0.2"/>
</dbReference>
<dbReference type="PANTHER" id="PTHR10869:SF246">
    <property type="entry name" value="TRANSMEMBRANE PROLYL 4-HYDROXYLASE"/>
    <property type="match status" value="1"/>
</dbReference>
<keyword evidence="9" id="KW-1185">Reference proteome</keyword>
<keyword evidence="5" id="KW-0560">Oxidoreductase</keyword>
<accession>A0A1I8IMM4</accession>
<evidence type="ECO:0000256" key="3">
    <source>
        <dbReference type="ARBA" id="ARBA00022896"/>
    </source>
</evidence>
<evidence type="ECO:0000256" key="2">
    <source>
        <dbReference type="ARBA" id="ARBA00022723"/>
    </source>
</evidence>
<evidence type="ECO:0000313" key="10">
    <source>
        <dbReference type="WBParaSite" id="maker-uti_cns_0014503-snap-gene-0.2-mRNA-1"/>
    </source>
</evidence>
<dbReference type="GO" id="GO:0004656">
    <property type="term" value="F:procollagen-proline 4-dioxygenase activity"/>
    <property type="evidence" value="ECO:0007669"/>
    <property type="project" value="TreeGrafter"/>
</dbReference>
<dbReference type="GO" id="GO:0005506">
    <property type="term" value="F:iron ion binding"/>
    <property type="evidence" value="ECO:0007669"/>
    <property type="project" value="InterPro"/>
</dbReference>
<keyword evidence="3" id="KW-0847">Vitamin C</keyword>
<feature type="signal peptide" evidence="7">
    <location>
        <begin position="1"/>
        <end position="21"/>
    </location>
</feature>
<keyword evidence="7" id="KW-0732">Signal</keyword>
<name>A0A1I8IMM4_9PLAT</name>
<evidence type="ECO:0000256" key="5">
    <source>
        <dbReference type="ARBA" id="ARBA00023002"/>
    </source>
</evidence>
<organism evidence="9 10">
    <name type="scientific">Macrostomum lignano</name>
    <dbReference type="NCBI Taxonomy" id="282301"/>
    <lineage>
        <taxon>Eukaryota</taxon>
        <taxon>Metazoa</taxon>
        <taxon>Spiralia</taxon>
        <taxon>Lophotrochozoa</taxon>
        <taxon>Platyhelminthes</taxon>
        <taxon>Rhabditophora</taxon>
        <taxon>Macrostomorpha</taxon>
        <taxon>Macrostomida</taxon>
        <taxon>Macrostomidae</taxon>
        <taxon>Macrostomum</taxon>
    </lineage>
</organism>
<dbReference type="InterPro" id="IPR044862">
    <property type="entry name" value="Pro_4_hyd_alph_FE2OG_OXY"/>
</dbReference>
<evidence type="ECO:0000259" key="8">
    <source>
        <dbReference type="PROSITE" id="PS51471"/>
    </source>
</evidence>
<comment type="cofactor">
    <cofactor evidence="1">
        <name>L-ascorbate</name>
        <dbReference type="ChEBI" id="CHEBI:38290"/>
    </cofactor>
</comment>
<dbReference type="SMART" id="SM00702">
    <property type="entry name" value="P4Hc"/>
    <property type="match status" value="1"/>
</dbReference>
<dbReference type="Gene3D" id="2.60.120.620">
    <property type="entry name" value="q2cbj1_9rhob like domain"/>
    <property type="match status" value="1"/>
</dbReference>
<protein>
    <submittedName>
        <fullName evidence="10">Fe2OG dioxygenase domain-containing protein</fullName>
    </submittedName>
</protein>